<accession>A0AAW2IW00</accession>
<name>A0AAW2IW00_9LAMI</name>
<gene>
    <name evidence="1" type="ORF">Sangu_2766300</name>
</gene>
<organism evidence="1">
    <name type="scientific">Sesamum angustifolium</name>
    <dbReference type="NCBI Taxonomy" id="2727405"/>
    <lineage>
        <taxon>Eukaryota</taxon>
        <taxon>Viridiplantae</taxon>
        <taxon>Streptophyta</taxon>
        <taxon>Embryophyta</taxon>
        <taxon>Tracheophyta</taxon>
        <taxon>Spermatophyta</taxon>
        <taxon>Magnoliopsida</taxon>
        <taxon>eudicotyledons</taxon>
        <taxon>Gunneridae</taxon>
        <taxon>Pentapetalae</taxon>
        <taxon>asterids</taxon>
        <taxon>lamiids</taxon>
        <taxon>Lamiales</taxon>
        <taxon>Pedaliaceae</taxon>
        <taxon>Sesamum</taxon>
    </lineage>
</organism>
<evidence type="ECO:0000313" key="1">
    <source>
        <dbReference type="EMBL" id="KAL0285728.1"/>
    </source>
</evidence>
<sequence>MTRFSGEGSAKYYEPRQACKRIHKAEFVSCACNMLVKDGSFKFVDDGNAEELDRNYFVAIHLSYLTLRQGDKFIIEPYSPHRFGSQFGTIKTSKSIKITLKRKKNEDKQVDGGENNPPHALVPPVVIECDSQAAVVETSKGKEDEVNHDAQAKLHEVEKHIAILESTGPLDDAIVENLESLRARLRYSRKT</sequence>
<protein>
    <submittedName>
        <fullName evidence="1">Uncharacterized protein</fullName>
    </submittedName>
</protein>
<dbReference type="AlphaFoldDB" id="A0AAW2IW00"/>
<comment type="caution">
    <text evidence="1">The sequence shown here is derived from an EMBL/GenBank/DDBJ whole genome shotgun (WGS) entry which is preliminary data.</text>
</comment>
<reference evidence="1" key="2">
    <citation type="journal article" date="2024" name="Plant">
        <title>Genomic evolution and insights into agronomic trait innovations of Sesamum species.</title>
        <authorList>
            <person name="Miao H."/>
            <person name="Wang L."/>
            <person name="Qu L."/>
            <person name="Liu H."/>
            <person name="Sun Y."/>
            <person name="Le M."/>
            <person name="Wang Q."/>
            <person name="Wei S."/>
            <person name="Zheng Y."/>
            <person name="Lin W."/>
            <person name="Duan Y."/>
            <person name="Cao H."/>
            <person name="Xiong S."/>
            <person name="Wang X."/>
            <person name="Wei L."/>
            <person name="Li C."/>
            <person name="Ma Q."/>
            <person name="Ju M."/>
            <person name="Zhao R."/>
            <person name="Li G."/>
            <person name="Mu C."/>
            <person name="Tian Q."/>
            <person name="Mei H."/>
            <person name="Zhang T."/>
            <person name="Gao T."/>
            <person name="Zhang H."/>
        </authorList>
    </citation>
    <scope>NUCLEOTIDE SEQUENCE</scope>
    <source>
        <strain evidence="1">G01</strain>
    </source>
</reference>
<reference evidence="1" key="1">
    <citation type="submission" date="2020-06" db="EMBL/GenBank/DDBJ databases">
        <authorList>
            <person name="Li T."/>
            <person name="Hu X."/>
            <person name="Zhang T."/>
            <person name="Song X."/>
            <person name="Zhang H."/>
            <person name="Dai N."/>
            <person name="Sheng W."/>
            <person name="Hou X."/>
            <person name="Wei L."/>
        </authorList>
    </citation>
    <scope>NUCLEOTIDE SEQUENCE</scope>
    <source>
        <strain evidence="1">G01</strain>
        <tissue evidence="1">Leaf</tissue>
    </source>
</reference>
<dbReference type="EMBL" id="JACGWK010001576">
    <property type="protein sequence ID" value="KAL0285728.1"/>
    <property type="molecule type" value="Genomic_DNA"/>
</dbReference>
<proteinExistence type="predicted"/>